<reference evidence="4 5" key="1">
    <citation type="submission" date="2018-10" db="EMBL/GenBank/DDBJ databases">
        <title>Genomic Encyclopedia of Type Strains, Phase IV (KMG-IV): sequencing the most valuable type-strain genomes for metagenomic binning, comparative biology and taxonomic classification.</title>
        <authorList>
            <person name="Goeker M."/>
        </authorList>
    </citation>
    <scope>NUCLEOTIDE SEQUENCE [LARGE SCALE GENOMIC DNA]</scope>
    <source>
        <strain evidence="4 5">DSM 25080</strain>
    </source>
</reference>
<dbReference type="InterPro" id="IPR036866">
    <property type="entry name" value="RibonucZ/Hydroxyglut_hydro"/>
</dbReference>
<dbReference type="GO" id="GO:0004521">
    <property type="term" value="F:RNA endonuclease activity"/>
    <property type="evidence" value="ECO:0007669"/>
    <property type="project" value="TreeGrafter"/>
</dbReference>
<feature type="domain" description="Beta-Casp" evidence="3">
    <location>
        <begin position="235"/>
        <end position="366"/>
    </location>
</feature>
<dbReference type="InterPro" id="IPR001279">
    <property type="entry name" value="Metallo-B-lactamas"/>
</dbReference>
<dbReference type="Gene3D" id="3.60.15.10">
    <property type="entry name" value="Ribonuclease Z/Hydroxyacylglutathione hydrolase-like"/>
    <property type="match status" value="1"/>
</dbReference>
<dbReference type="Pfam" id="PF00753">
    <property type="entry name" value="Lactamase_B"/>
    <property type="match status" value="1"/>
</dbReference>
<dbReference type="Gene3D" id="3.40.50.10890">
    <property type="match status" value="1"/>
</dbReference>
<dbReference type="CDD" id="cd16295">
    <property type="entry name" value="TTHA0252-CPSF-like_MBL-fold"/>
    <property type="match status" value="1"/>
</dbReference>
<dbReference type="GO" id="GO:0016787">
    <property type="term" value="F:hydrolase activity"/>
    <property type="evidence" value="ECO:0007669"/>
    <property type="project" value="UniProtKB-KW"/>
</dbReference>
<name>A0A3M0A4P2_9GAMM</name>
<evidence type="ECO:0000313" key="4">
    <source>
        <dbReference type="EMBL" id="RMA78469.1"/>
    </source>
</evidence>
<evidence type="ECO:0000259" key="3">
    <source>
        <dbReference type="SMART" id="SM01027"/>
    </source>
</evidence>
<dbReference type="PANTHER" id="PTHR11203:SF37">
    <property type="entry name" value="INTEGRATOR COMPLEX SUBUNIT 11"/>
    <property type="match status" value="1"/>
</dbReference>
<evidence type="ECO:0000256" key="1">
    <source>
        <dbReference type="ARBA" id="ARBA00022801"/>
    </source>
</evidence>
<dbReference type="Proteomes" id="UP000267187">
    <property type="component" value="Unassembled WGS sequence"/>
</dbReference>
<keyword evidence="5" id="KW-1185">Reference proteome</keyword>
<dbReference type="SMART" id="SM00849">
    <property type="entry name" value="Lactamase_B"/>
    <property type="match status" value="1"/>
</dbReference>
<keyword evidence="1" id="KW-0378">Hydrolase</keyword>
<evidence type="ECO:0000259" key="2">
    <source>
        <dbReference type="SMART" id="SM00849"/>
    </source>
</evidence>
<dbReference type="SUPFAM" id="SSF56281">
    <property type="entry name" value="Metallo-hydrolase/oxidoreductase"/>
    <property type="match status" value="1"/>
</dbReference>
<dbReference type="Pfam" id="PF10996">
    <property type="entry name" value="Beta-Casp"/>
    <property type="match status" value="1"/>
</dbReference>
<dbReference type="EMBL" id="REFJ01000006">
    <property type="protein sequence ID" value="RMA78469.1"/>
    <property type="molecule type" value="Genomic_DNA"/>
</dbReference>
<evidence type="ECO:0000313" key="5">
    <source>
        <dbReference type="Proteomes" id="UP000267187"/>
    </source>
</evidence>
<dbReference type="AlphaFoldDB" id="A0A3M0A4P2"/>
<dbReference type="InterPro" id="IPR011108">
    <property type="entry name" value="RMMBL"/>
</dbReference>
<dbReference type="InterPro" id="IPR022712">
    <property type="entry name" value="Beta_Casp"/>
</dbReference>
<dbReference type="OrthoDB" id="9803916at2"/>
<dbReference type="PANTHER" id="PTHR11203">
    <property type="entry name" value="CLEAVAGE AND POLYADENYLATION SPECIFICITY FACTOR FAMILY MEMBER"/>
    <property type="match status" value="1"/>
</dbReference>
<sequence length="459" mass="50497">MKIIHHGAAKGVTGSCHQLETPWGSVLIDCGLFQGQDKKYQPRSGFGFSPKDISLMVLTHVHIDHVGRLPELVASGFDGPIYCTHATAALLPEVIDDALRVGIKLGYASRESLLEKIEAQVVAVDYGQECSPAELANNVSIVFRVAGHILGSAFVEVRTAQSSVLFSGDLGAKNTPLLPDVAMPGHCDVMVVESTYGGRNHEDRSNRIERLKRAVDRSLQNKGTTIIPAFSIGRTQELLYEFEQIFAQRDPSWKRLPIIVDSPLAVRFTKIYEQFKVLWDSEAKHITRNQRHPLSFHNLVCINEIKDHVQILNRLKQREESAIVIAAGGMCEGGRVIDFLRELLPLESTDVLFVGYQAEGTLGRAILSGQSPVTIDEESVEVSAQVSALGGYSAHADEDGLMEFVLSMEPPPRHVRIIHGEPQAQGDFARRIRRELPNVEVSLAAQQHELEIGTPANGS</sequence>
<dbReference type="Pfam" id="PF07521">
    <property type="entry name" value="RMMBL"/>
    <property type="match status" value="1"/>
</dbReference>
<organism evidence="4 5">
    <name type="scientific">Umboniibacter marinipuniceus</name>
    <dbReference type="NCBI Taxonomy" id="569599"/>
    <lineage>
        <taxon>Bacteria</taxon>
        <taxon>Pseudomonadati</taxon>
        <taxon>Pseudomonadota</taxon>
        <taxon>Gammaproteobacteria</taxon>
        <taxon>Cellvibrionales</taxon>
        <taxon>Cellvibrionaceae</taxon>
        <taxon>Umboniibacter</taxon>
    </lineage>
</organism>
<protein>
    <submittedName>
        <fullName evidence="4">Metallo-beta-lactamase family protein</fullName>
    </submittedName>
</protein>
<accession>A0A3M0A4P2</accession>
<comment type="caution">
    <text evidence="4">The sequence shown here is derived from an EMBL/GenBank/DDBJ whole genome shotgun (WGS) entry which is preliminary data.</text>
</comment>
<dbReference type="SMART" id="SM01027">
    <property type="entry name" value="Beta-Casp"/>
    <property type="match status" value="1"/>
</dbReference>
<proteinExistence type="predicted"/>
<dbReference type="InterPro" id="IPR050698">
    <property type="entry name" value="MBL"/>
</dbReference>
<feature type="domain" description="Metallo-beta-lactamase" evidence="2">
    <location>
        <begin position="13"/>
        <end position="230"/>
    </location>
</feature>
<gene>
    <name evidence="4" type="ORF">DFR27_2408</name>
</gene>
<dbReference type="RefSeq" id="WP_121877707.1">
    <property type="nucleotide sequence ID" value="NZ_REFJ01000006.1"/>
</dbReference>